<reference evidence="2" key="1">
    <citation type="journal article" date="2019" name="bioRxiv">
        <title>The Genome of the Zebra Mussel, Dreissena polymorpha: A Resource for Invasive Species Research.</title>
        <authorList>
            <person name="McCartney M.A."/>
            <person name="Auch B."/>
            <person name="Kono T."/>
            <person name="Mallez S."/>
            <person name="Zhang Y."/>
            <person name="Obille A."/>
            <person name="Becker A."/>
            <person name="Abrahante J.E."/>
            <person name="Garbe J."/>
            <person name="Badalamenti J.P."/>
            <person name="Herman A."/>
            <person name="Mangelson H."/>
            <person name="Liachko I."/>
            <person name="Sullivan S."/>
            <person name="Sone E.D."/>
            <person name="Koren S."/>
            <person name="Silverstein K.A.T."/>
            <person name="Beckman K.B."/>
            <person name="Gohl D.M."/>
        </authorList>
    </citation>
    <scope>NUCLEOTIDE SEQUENCE</scope>
    <source>
        <strain evidence="2">Duluth1</strain>
        <tissue evidence="2">Whole animal</tissue>
    </source>
</reference>
<organism evidence="2 3">
    <name type="scientific">Dreissena polymorpha</name>
    <name type="common">Zebra mussel</name>
    <name type="synonym">Mytilus polymorpha</name>
    <dbReference type="NCBI Taxonomy" id="45954"/>
    <lineage>
        <taxon>Eukaryota</taxon>
        <taxon>Metazoa</taxon>
        <taxon>Spiralia</taxon>
        <taxon>Lophotrochozoa</taxon>
        <taxon>Mollusca</taxon>
        <taxon>Bivalvia</taxon>
        <taxon>Autobranchia</taxon>
        <taxon>Heteroconchia</taxon>
        <taxon>Euheterodonta</taxon>
        <taxon>Imparidentia</taxon>
        <taxon>Neoheterodontei</taxon>
        <taxon>Myida</taxon>
        <taxon>Dreissenoidea</taxon>
        <taxon>Dreissenidae</taxon>
        <taxon>Dreissena</taxon>
    </lineage>
</organism>
<dbReference type="EMBL" id="JAIWYP010000008">
    <property type="protein sequence ID" value="KAH3781522.1"/>
    <property type="molecule type" value="Genomic_DNA"/>
</dbReference>
<protein>
    <submittedName>
        <fullName evidence="2">Uncharacterized protein</fullName>
    </submittedName>
</protein>
<comment type="caution">
    <text evidence="2">The sequence shown here is derived from an EMBL/GenBank/DDBJ whole genome shotgun (WGS) entry which is preliminary data.</text>
</comment>
<evidence type="ECO:0000313" key="2">
    <source>
        <dbReference type="EMBL" id="KAH3781522.1"/>
    </source>
</evidence>
<proteinExistence type="predicted"/>
<sequence>MPNQAYNTYPSPEHNKFTTGNSGYDIQERFNVIKNSVEKVMLPPHMKLHDSRTGIKREDQPVLNILSKSGRYVETMLKLLSRAHKGEDLDLDPIVSVLLAQIQYLQEEFVTCLVKGKFDDSTSQLFRALQKGTSGFTDSSLQNVKSRC</sequence>
<dbReference type="Proteomes" id="UP000828390">
    <property type="component" value="Unassembled WGS sequence"/>
</dbReference>
<gene>
    <name evidence="2" type="ORF">DPMN_159352</name>
</gene>
<keyword evidence="3" id="KW-1185">Reference proteome</keyword>
<accession>A0A9D4IQP2</accession>
<name>A0A9D4IQP2_DREPO</name>
<dbReference type="AlphaFoldDB" id="A0A9D4IQP2"/>
<evidence type="ECO:0000313" key="3">
    <source>
        <dbReference type="Proteomes" id="UP000828390"/>
    </source>
</evidence>
<feature type="region of interest" description="Disordered" evidence="1">
    <location>
        <begin position="1"/>
        <end position="20"/>
    </location>
</feature>
<feature type="compositionally biased region" description="Polar residues" evidence="1">
    <location>
        <begin position="1"/>
        <end position="10"/>
    </location>
</feature>
<evidence type="ECO:0000256" key="1">
    <source>
        <dbReference type="SAM" id="MobiDB-lite"/>
    </source>
</evidence>
<reference evidence="2" key="2">
    <citation type="submission" date="2020-11" db="EMBL/GenBank/DDBJ databases">
        <authorList>
            <person name="McCartney M.A."/>
            <person name="Auch B."/>
            <person name="Kono T."/>
            <person name="Mallez S."/>
            <person name="Becker A."/>
            <person name="Gohl D.M."/>
            <person name="Silverstein K.A.T."/>
            <person name="Koren S."/>
            <person name="Bechman K.B."/>
            <person name="Herman A."/>
            <person name="Abrahante J.E."/>
            <person name="Garbe J."/>
        </authorList>
    </citation>
    <scope>NUCLEOTIDE SEQUENCE</scope>
    <source>
        <strain evidence="2">Duluth1</strain>
        <tissue evidence="2">Whole animal</tissue>
    </source>
</reference>